<dbReference type="SUPFAM" id="SSF51338">
    <property type="entry name" value="Composite domain of metallo-dependent hydrolases"/>
    <property type="match status" value="1"/>
</dbReference>
<feature type="compositionally biased region" description="Basic and acidic residues" evidence="1">
    <location>
        <begin position="10"/>
        <end position="22"/>
    </location>
</feature>
<dbReference type="PANTHER" id="PTHR43135">
    <property type="entry name" value="ALPHA-D-RIBOSE 1-METHYLPHOSPHONATE 5-TRIPHOSPHATE DIPHOSPHATASE"/>
    <property type="match status" value="1"/>
</dbReference>
<evidence type="ECO:0000313" key="3">
    <source>
        <dbReference type="EMBL" id="MFC5722298.1"/>
    </source>
</evidence>
<sequence>MISDQPQNAPHDRAPCPPDRGRTGPARPAVLAVRAGNLFDGRRALGPGTVLTEGRRITAVDTSGSMPPAHAEVVDLGAGAWLLPGLIDTHVHLCFDAQDDVAGRLPDTDDTTLLTAMRAAARTAVHAGVTTVRDLGDRNYLSLALARDIAAHPGTGPHIVASGPPLTVPGGHCHFLGGEARGADAVRAAVRERHARGCSVVKVMASGGVMTPGSAAHLSQYGPRELRAAVEEAHRLGLPAVAHVHGGQAVVDAVDAGFDGIEHVTFMTVDGVAADAGAIHKIVRSGVFVGTTVGQRPGARPLSTGAAARRSGIREVRRRLLSAGARMTAGSDAGIAPDKPHNVLPHGIEALVGIGMTPVEALRAATSEAAIACRAQDRKGMLAPGRDADLLAVGPGLLTDITALRDVRAVFREGIRVR</sequence>
<dbReference type="InterPro" id="IPR006680">
    <property type="entry name" value="Amidohydro-rel"/>
</dbReference>
<dbReference type="EMBL" id="JBHSPB010000011">
    <property type="protein sequence ID" value="MFC5722298.1"/>
    <property type="molecule type" value="Genomic_DNA"/>
</dbReference>
<evidence type="ECO:0000313" key="4">
    <source>
        <dbReference type="Proteomes" id="UP001596083"/>
    </source>
</evidence>
<name>A0ABW0Z5G0_9ACTN</name>
<dbReference type="InterPro" id="IPR011059">
    <property type="entry name" value="Metal-dep_hydrolase_composite"/>
</dbReference>
<dbReference type="Gene3D" id="3.20.20.140">
    <property type="entry name" value="Metal-dependent hydrolases"/>
    <property type="match status" value="1"/>
</dbReference>
<dbReference type="Gene3D" id="2.30.40.10">
    <property type="entry name" value="Urease, subunit C, domain 1"/>
    <property type="match status" value="1"/>
</dbReference>
<organism evidence="3 4">
    <name type="scientific">Streptomyces gamaensis</name>
    <dbReference type="NCBI Taxonomy" id="1763542"/>
    <lineage>
        <taxon>Bacteria</taxon>
        <taxon>Bacillati</taxon>
        <taxon>Actinomycetota</taxon>
        <taxon>Actinomycetes</taxon>
        <taxon>Kitasatosporales</taxon>
        <taxon>Streptomycetaceae</taxon>
        <taxon>Streptomyces</taxon>
    </lineage>
</organism>
<dbReference type="Proteomes" id="UP001596083">
    <property type="component" value="Unassembled WGS sequence"/>
</dbReference>
<feature type="region of interest" description="Disordered" evidence="1">
    <location>
        <begin position="1"/>
        <end position="26"/>
    </location>
</feature>
<dbReference type="PANTHER" id="PTHR43135:SF3">
    <property type="entry name" value="ALPHA-D-RIBOSE 1-METHYLPHOSPHONATE 5-TRIPHOSPHATE DIPHOSPHATASE"/>
    <property type="match status" value="1"/>
</dbReference>
<evidence type="ECO:0000259" key="2">
    <source>
        <dbReference type="Pfam" id="PF01979"/>
    </source>
</evidence>
<feature type="domain" description="Amidohydrolase-related" evidence="2">
    <location>
        <begin position="82"/>
        <end position="414"/>
    </location>
</feature>
<protein>
    <submittedName>
        <fullName evidence="3">Amidohydrolase family protein</fullName>
    </submittedName>
</protein>
<dbReference type="RefSeq" id="WP_390317683.1">
    <property type="nucleotide sequence ID" value="NZ_JBHSPB010000011.1"/>
</dbReference>
<accession>A0ABW0Z5G0</accession>
<keyword evidence="4" id="KW-1185">Reference proteome</keyword>
<dbReference type="Pfam" id="PF01979">
    <property type="entry name" value="Amidohydro_1"/>
    <property type="match status" value="1"/>
</dbReference>
<comment type="caution">
    <text evidence="3">The sequence shown here is derived from an EMBL/GenBank/DDBJ whole genome shotgun (WGS) entry which is preliminary data.</text>
</comment>
<reference evidence="4" key="1">
    <citation type="journal article" date="2019" name="Int. J. Syst. Evol. Microbiol.">
        <title>The Global Catalogue of Microorganisms (GCM) 10K type strain sequencing project: providing services to taxonomists for standard genome sequencing and annotation.</title>
        <authorList>
            <consortium name="The Broad Institute Genomics Platform"/>
            <consortium name="The Broad Institute Genome Sequencing Center for Infectious Disease"/>
            <person name="Wu L."/>
            <person name="Ma J."/>
        </authorList>
    </citation>
    <scope>NUCLEOTIDE SEQUENCE [LARGE SCALE GENOMIC DNA]</scope>
    <source>
        <strain evidence="4">CGMCC 4.7304</strain>
    </source>
</reference>
<dbReference type="InterPro" id="IPR051781">
    <property type="entry name" value="Metallo-dep_Hydrolase"/>
</dbReference>
<dbReference type="InterPro" id="IPR032466">
    <property type="entry name" value="Metal_Hydrolase"/>
</dbReference>
<dbReference type="SUPFAM" id="SSF51556">
    <property type="entry name" value="Metallo-dependent hydrolases"/>
    <property type="match status" value="1"/>
</dbReference>
<evidence type="ECO:0000256" key="1">
    <source>
        <dbReference type="SAM" id="MobiDB-lite"/>
    </source>
</evidence>
<gene>
    <name evidence="3" type="ORF">ACFP1Z_19210</name>
</gene>
<proteinExistence type="predicted"/>